<keyword evidence="1" id="KW-0732">Signal</keyword>
<dbReference type="AlphaFoldDB" id="A0A2P7QWG4"/>
<comment type="caution">
    <text evidence="2">The sequence shown here is derived from an EMBL/GenBank/DDBJ whole genome shotgun (WGS) entry which is preliminary data.</text>
</comment>
<dbReference type="OrthoDB" id="7426653at2"/>
<feature type="signal peptide" evidence="1">
    <location>
        <begin position="1"/>
        <end position="15"/>
    </location>
</feature>
<evidence type="ECO:0000313" key="3">
    <source>
        <dbReference type="Proteomes" id="UP000241167"/>
    </source>
</evidence>
<evidence type="ECO:0000313" key="2">
    <source>
        <dbReference type="EMBL" id="PSJ42291.1"/>
    </source>
</evidence>
<protein>
    <submittedName>
        <fullName evidence="2">Uncharacterized protein</fullName>
    </submittedName>
</protein>
<feature type="chain" id="PRO_5015170542" evidence="1">
    <location>
        <begin position="16"/>
        <end position="157"/>
    </location>
</feature>
<organism evidence="2 3">
    <name type="scientific">Allosphingosinicella deserti</name>
    <dbReference type="NCBI Taxonomy" id="2116704"/>
    <lineage>
        <taxon>Bacteria</taxon>
        <taxon>Pseudomonadati</taxon>
        <taxon>Pseudomonadota</taxon>
        <taxon>Alphaproteobacteria</taxon>
        <taxon>Sphingomonadales</taxon>
        <taxon>Sphingomonadaceae</taxon>
        <taxon>Allosphingosinicella</taxon>
    </lineage>
</organism>
<dbReference type="Proteomes" id="UP000241167">
    <property type="component" value="Unassembled WGS sequence"/>
</dbReference>
<dbReference type="EMBL" id="PXYI01000002">
    <property type="protein sequence ID" value="PSJ42291.1"/>
    <property type="molecule type" value="Genomic_DNA"/>
</dbReference>
<proteinExistence type="predicted"/>
<keyword evidence="3" id="KW-1185">Reference proteome</keyword>
<gene>
    <name evidence="2" type="ORF">C7I55_06230</name>
</gene>
<accession>A0A2P7QWG4</accession>
<evidence type="ECO:0000256" key="1">
    <source>
        <dbReference type="SAM" id="SignalP"/>
    </source>
</evidence>
<reference evidence="2 3" key="1">
    <citation type="submission" date="2018-03" db="EMBL/GenBank/DDBJ databases">
        <title>The draft genome of Sphingosinicella sp. GL-C-18.</title>
        <authorList>
            <person name="Liu L."/>
            <person name="Li L."/>
            <person name="Liang L."/>
            <person name="Zhang X."/>
            <person name="Wang T."/>
        </authorList>
    </citation>
    <scope>NUCLEOTIDE SEQUENCE [LARGE SCALE GENOMIC DNA]</scope>
    <source>
        <strain evidence="2 3">GL-C-18</strain>
    </source>
</reference>
<name>A0A2P7QWG4_9SPHN</name>
<sequence length="157" mass="16887">MFVVVFLCLAVPALAQKASLGVFGLWGAFAEKDRCYAISEPQRTARNNPRGAFASISWWPGRDANGQVYFRLSQAKRPGSAVLLRIDARTFQLAGGASNAWAPDALADADILATIRTGVEMTIESRSERGLLIRDSYALRGAATAIDAAAIGCARRR</sequence>